<dbReference type="RefSeq" id="XP_051445485.1">
    <property type="nucleotide sequence ID" value="XM_051588393.1"/>
</dbReference>
<dbReference type="GeneID" id="75913738"/>
<feature type="transmembrane region" description="Helical" evidence="1">
    <location>
        <begin position="31"/>
        <end position="48"/>
    </location>
</feature>
<evidence type="ECO:0000313" key="3">
    <source>
        <dbReference type="Proteomes" id="UP001206595"/>
    </source>
</evidence>
<evidence type="ECO:0000313" key="2">
    <source>
        <dbReference type="EMBL" id="KAI8580481.1"/>
    </source>
</evidence>
<dbReference type="EMBL" id="MU620912">
    <property type="protein sequence ID" value="KAI8580481.1"/>
    <property type="molecule type" value="Genomic_DNA"/>
</dbReference>
<keyword evidence="1" id="KW-0472">Membrane</keyword>
<organism evidence="2 3">
    <name type="scientific">Umbelopsis ramanniana AG</name>
    <dbReference type="NCBI Taxonomy" id="1314678"/>
    <lineage>
        <taxon>Eukaryota</taxon>
        <taxon>Fungi</taxon>
        <taxon>Fungi incertae sedis</taxon>
        <taxon>Mucoromycota</taxon>
        <taxon>Mucoromycotina</taxon>
        <taxon>Umbelopsidomycetes</taxon>
        <taxon>Umbelopsidales</taxon>
        <taxon>Umbelopsidaceae</taxon>
        <taxon>Umbelopsis</taxon>
    </lineage>
</organism>
<proteinExistence type="predicted"/>
<sequence length="90" mass="11189">MLDVAKETLKFIVHKLFLPPFLNRTRRPFNLFLWLYFFFPFFIIHIPHCTQIPLKLPPFFYKKIFCFTPYVLFSFQSYFRSLHQHIVREL</sequence>
<keyword evidence="1" id="KW-0812">Transmembrane</keyword>
<dbReference type="Proteomes" id="UP001206595">
    <property type="component" value="Unassembled WGS sequence"/>
</dbReference>
<keyword evidence="1" id="KW-1133">Transmembrane helix</keyword>
<name>A0AAD5ECI9_UMBRA</name>
<protein>
    <submittedName>
        <fullName evidence="2">Uncharacterized protein</fullName>
    </submittedName>
</protein>
<keyword evidence="3" id="KW-1185">Reference proteome</keyword>
<reference evidence="2" key="1">
    <citation type="submission" date="2021-06" db="EMBL/GenBank/DDBJ databases">
        <authorList>
            <consortium name="DOE Joint Genome Institute"/>
            <person name="Mondo S.J."/>
            <person name="Amses K.R."/>
            <person name="Simmons D.R."/>
            <person name="Longcore J.E."/>
            <person name="Seto K."/>
            <person name="Alves G.H."/>
            <person name="Bonds A.E."/>
            <person name="Quandt C.A."/>
            <person name="Davis W.J."/>
            <person name="Chang Y."/>
            <person name="Letcher P.M."/>
            <person name="Powell M.J."/>
            <person name="Kuo A."/>
            <person name="Labutti K."/>
            <person name="Pangilinan J."/>
            <person name="Andreopoulos W."/>
            <person name="Tritt A."/>
            <person name="Riley R."/>
            <person name="Hundley H."/>
            <person name="Johnson J."/>
            <person name="Lipzen A."/>
            <person name="Barry K."/>
            <person name="Berbee M.L."/>
            <person name="Buchler N.E."/>
            <person name="Grigoriev I.V."/>
            <person name="Spatafora J.W."/>
            <person name="Stajich J.E."/>
            <person name="James T.Y."/>
        </authorList>
    </citation>
    <scope>NUCLEOTIDE SEQUENCE</scope>
    <source>
        <strain evidence="2">AG</strain>
    </source>
</reference>
<reference evidence="2" key="2">
    <citation type="journal article" date="2022" name="Proc. Natl. Acad. Sci. U.S.A.">
        <title>Diploid-dominant life cycles characterize the early evolution of Fungi.</title>
        <authorList>
            <person name="Amses K.R."/>
            <person name="Simmons D.R."/>
            <person name="Longcore J.E."/>
            <person name="Mondo S.J."/>
            <person name="Seto K."/>
            <person name="Jeronimo G.H."/>
            <person name="Bonds A.E."/>
            <person name="Quandt C.A."/>
            <person name="Davis W.J."/>
            <person name="Chang Y."/>
            <person name="Federici B.A."/>
            <person name="Kuo A."/>
            <person name="LaButti K."/>
            <person name="Pangilinan J."/>
            <person name="Andreopoulos W."/>
            <person name="Tritt A."/>
            <person name="Riley R."/>
            <person name="Hundley H."/>
            <person name="Johnson J."/>
            <person name="Lipzen A."/>
            <person name="Barry K."/>
            <person name="Lang B.F."/>
            <person name="Cuomo C.A."/>
            <person name="Buchler N.E."/>
            <person name="Grigoriev I.V."/>
            <person name="Spatafora J.W."/>
            <person name="Stajich J.E."/>
            <person name="James T.Y."/>
        </authorList>
    </citation>
    <scope>NUCLEOTIDE SEQUENCE</scope>
    <source>
        <strain evidence="2">AG</strain>
    </source>
</reference>
<dbReference type="AlphaFoldDB" id="A0AAD5ECI9"/>
<gene>
    <name evidence="2" type="ORF">K450DRAFT_237250</name>
</gene>
<comment type="caution">
    <text evidence="2">The sequence shown here is derived from an EMBL/GenBank/DDBJ whole genome shotgun (WGS) entry which is preliminary data.</text>
</comment>
<evidence type="ECO:0000256" key="1">
    <source>
        <dbReference type="SAM" id="Phobius"/>
    </source>
</evidence>
<accession>A0AAD5ECI9</accession>